<keyword evidence="6" id="KW-0547">Nucleotide-binding</keyword>
<dbReference type="UniPathway" id="UPA00276">
    <property type="reaction ID" value="UER00406"/>
</dbReference>
<evidence type="ECO:0000256" key="1">
    <source>
        <dbReference type="ARBA" id="ARBA00005201"/>
    </source>
</evidence>
<keyword evidence="5" id="KW-0808">Transferase</keyword>
<dbReference type="Pfam" id="PF01687">
    <property type="entry name" value="Flavokinase"/>
    <property type="match status" value="1"/>
</dbReference>
<dbReference type="EC" id="2.7.1.26" evidence="2"/>
<evidence type="ECO:0000256" key="4">
    <source>
        <dbReference type="ARBA" id="ARBA00022643"/>
    </source>
</evidence>
<reference evidence="8" key="1">
    <citation type="journal article" date="2012" name="Nat. Genet.">
        <title>Whole-genome sequence of Schistosoma haematobium.</title>
        <authorList>
            <person name="Young N.D."/>
            <person name="Jex A.R."/>
            <person name="Li B."/>
            <person name="Liu S."/>
            <person name="Yang L."/>
            <person name="Xiong Z."/>
            <person name="Li Y."/>
            <person name="Cantacessi C."/>
            <person name="Hall R.S."/>
            <person name="Xu X."/>
            <person name="Chen F."/>
            <person name="Wu X."/>
            <person name="Zerlotini A."/>
            <person name="Oliveira G."/>
            <person name="Hofmann A."/>
            <person name="Zhang G."/>
            <person name="Fang X."/>
            <person name="Kang Y."/>
            <person name="Campbell B.E."/>
            <person name="Loukas A."/>
            <person name="Ranganathan S."/>
            <person name="Rollinson D."/>
            <person name="Rinaldi G."/>
            <person name="Brindley P.J."/>
            <person name="Yang H."/>
            <person name="Wang J."/>
            <person name="Wang J."/>
            <person name="Gasser R.B."/>
        </authorList>
    </citation>
    <scope>NUCLEOTIDE SEQUENCE [LARGE SCALE GENOMIC DNA]</scope>
</reference>
<keyword evidence="3" id="KW-0285">Flavoprotein</keyword>
<dbReference type="SMART" id="SM00904">
    <property type="entry name" value="Flavokinase"/>
    <property type="match status" value="1"/>
</dbReference>
<evidence type="ECO:0000256" key="3">
    <source>
        <dbReference type="ARBA" id="ARBA00022630"/>
    </source>
</evidence>
<evidence type="ECO:0000256" key="2">
    <source>
        <dbReference type="ARBA" id="ARBA00012105"/>
    </source>
</evidence>
<dbReference type="EMBL" id="KL252397">
    <property type="protein sequence ID" value="KGB42078.1"/>
    <property type="molecule type" value="Genomic_DNA"/>
</dbReference>
<comment type="pathway">
    <text evidence="1">Cofactor biosynthesis; FMN biosynthesis; FMN from riboflavin (ATP route): step 1/1.</text>
</comment>
<dbReference type="KEGG" id="shx:MS3_00009047"/>
<gene>
    <name evidence="8" type="ORF">MS3_10669</name>
</gene>
<evidence type="ECO:0000313" key="8">
    <source>
        <dbReference type="EMBL" id="KGB42078.1"/>
    </source>
</evidence>
<dbReference type="GO" id="GO:0005524">
    <property type="term" value="F:ATP binding"/>
    <property type="evidence" value="ECO:0007669"/>
    <property type="project" value="UniProtKB-KW"/>
</dbReference>
<protein>
    <recommendedName>
        <fullName evidence="2">riboflavin kinase</fullName>
        <ecNumber evidence="2">2.7.1.26</ecNumber>
    </recommendedName>
</protein>
<keyword evidence="8" id="KW-0418">Kinase</keyword>
<organism evidence="8">
    <name type="scientific">Schistosoma haematobium</name>
    <name type="common">Blood fluke</name>
    <dbReference type="NCBI Taxonomy" id="6185"/>
    <lineage>
        <taxon>Eukaryota</taxon>
        <taxon>Metazoa</taxon>
        <taxon>Spiralia</taxon>
        <taxon>Lophotrochozoa</taxon>
        <taxon>Platyhelminthes</taxon>
        <taxon>Trematoda</taxon>
        <taxon>Digenea</taxon>
        <taxon>Strigeidida</taxon>
        <taxon>Schistosomatoidea</taxon>
        <taxon>Schistosomatidae</taxon>
        <taxon>Schistosoma</taxon>
    </lineage>
</organism>
<proteinExistence type="predicted"/>
<dbReference type="GO" id="GO:0008531">
    <property type="term" value="F:riboflavin kinase activity"/>
    <property type="evidence" value="ECO:0007669"/>
    <property type="project" value="UniProtKB-EC"/>
</dbReference>
<dbReference type="STRING" id="6185.A0A095CGI1"/>
<dbReference type="RefSeq" id="XP_012801905.2">
    <property type="nucleotide sequence ID" value="XM_012946451.2"/>
</dbReference>
<accession>A0A095CGI1</accession>
<evidence type="ECO:0000256" key="6">
    <source>
        <dbReference type="ARBA" id="ARBA00022741"/>
    </source>
</evidence>
<keyword evidence="4" id="KW-0288">FMN</keyword>
<dbReference type="InterPro" id="IPR015865">
    <property type="entry name" value="Riboflavin_kinase_bac/euk"/>
</dbReference>
<dbReference type="GO" id="GO:0009231">
    <property type="term" value="P:riboflavin biosynthetic process"/>
    <property type="evidence" value="ECO:0007669"/>
    <property type="project" value="InterPro"/>
</dbReference>
<name>A0A095CGI1_SCHHA</name>
<sequence length="205" mass="23847">MPSTSFFVEMFVSLSAGALFYASGKVVHGFGRGSKQLGIPTANLEESIVTEIPDSTKNGIYFGWAKLSNTPVYKMVMSIGWNPYFKNIKRSVEVHILHRFEENFYGDTIEVIAVKYFRPEYDFPSIADLIKQIHTDICEANLFLDKPEVLFWSQHDLFNEKRSIIILIFYLFYPYIYRLTSNRQWCMIHIYILANSLSCFPTFLD</sequence>
<dbReference type="SUPFAM" id="SSF82114">
    <property type="entry name" value="Riboflavin kinase-like"/>
    <property type="match status" value="1"/>
</dbReference>
<dbReference type="PANTHER" id="PTHR22749:SF6">
    <property type="entry name" value="RIBOFLAVIN KINASE"/>
    <property type="match status" value="1"/>
</dbReference>
<evidence type="ECO:0000256" key="7">
    <source>
        <dbReference type="ARBA" id="ARBA00022840"/>
    </source>
</evidence>
<dbReference type="GO" id="GO:0009398">
    <property type="term" value="P:FMN biosynthetic process"/>
    <property type="evidence" value="ECO:0007669"/>
    <property type="project" value="UniProtKB-UniPathway"/>
</dbReference>
<dbReference type="AlphaFoldDB" id="A0A095CGI1"/>
<dbReference type="InterPro" id="IPR023465">
    <property type="entry name" value="Riboflavin_kinase_dom_sf"/>
</dbReference>
<dbReference type="Gene3D" id="2.40.30.30">
    <property type="entry name" value="Riboflavin kinase-like"/>
    <property type="match status" value="1"/>
</dbReference>
<keyword evidence="7" id="KW-0067">ATP-binding</keyword>
<dbReference type="InterPro" id="IPR023468">
    <property type="entry name" value="Riboflavin_kinase"/>
</dbReference>
<dbReference type="PANTHER" id="PTHR22749">
    <property type="entry name" value="RIBOFLAVIN KINASE/FMN ADENYLYLTRANSFERASE"/>
    <property type="match status" value="1"/>
</dbReference>
<evidence type="ECO:0000256" key="5">
    <source>
        <dbReference type="ARBA" id="ARBA00022679"/>
    </source>
</evidence>